<sequence>LTGRLWDSFNSARPRSIDGRLEATTSSGFPRPHRQGFGHCSWIYYAWAPYGGSSVKSGQKHGTLGPKQLGNPFHTIDPVQPIDRYIPQLQAPIISQNWYRFCFR</sequence>
<organism evidence="1 2">
    <name type="scientific">Araneus ventricosus</name>
    <name type="common">Orbweaver spider</name>
    <name type="synonym">Epeira ventricosa</name>
    <dbReference type="NCBI Taxonomy" id="182803"/>
    <lineage>
        <taxon>Eukaryota</taxon>
        <taxon>Metazoa</taxon>
        <taxon>Ecdysozoa</taxon>
        <taxon>Arthropoda</taxon>
        <taxon>Chelicerata</taxon>
        <taxon>Arachnida</taxon>
        <taxon>Araneae</taxon>
        <taxon>Araneomorphae</taxon>
        <taxon>Entelegynae</taxon>
        <taxon>Araneoidea</taxon>
        <taxon>Araneidae</taxon>
        <taxon>Araneus</taxon>
    </lineage>
</organism>
<keyword evidence="2" id="KW-1185">Reference proteome</keyword>
<reference evidence="1 2" key="1">
    <citation type="journal article" date="2019" name="Sci. Rep.">
        <title>Orb-weaving spider Araneus ventricosus genome elucidates the spidroin gene catalogue.</title>
        <authorList>
            <person name="Kono N."/>
            <person name="Nakamura H."/>
            <person name="Ohtoshi R."/>
            <person name="Moran D.A.P."/>
            <person name="Shinohara A."/>
            <person name="Yoshida Y."/>
            <person name="Fujiwara M."/>
            <person name="Mori M."/>
            <person name="Tomita M."/>
            <person name="Arakawa K."/>
        </authorList>
    </citation>
    <scope>NUCLEOTIDE SEQUENCE [LARGE SCALE GENOMIC DNA]</scope>
</reference>
<name>A0A4Y2TYY2_ARAVE</name>
<gene>
    <name evidence="1" type="ORF">AVEN_147790_1</name>
</gene>
<proteinExistence type="predicted"/>
<dbReference type="AlphaFoldDB" id="A0A4Y2TYY2"/>
<accession>A0A4Y2TYY2</accession>
<dbReference type="EMBL" id="BGPR01032045">
    <property type="protein sequence ID" value="GBO05393.1"/>
    <property type="molecule type" value="Genomic_DNA"/>
</dbReference>
<evidence type="ECO:0000313" key="2">
    <source>
        <dbReference type="Proteomes" id="UP000499080"/>
    </source>
</evidence>
<dbReference type="Proteomes" id="UP000499080">
    <property type="component" value="Unassembled WGS sequence"/>
</dbReference>
<protein>
    <submittedName>
        <fullName evidence="1">Uncharacterized protein</fullName>
    </submittedName>
</protein>
<evidence type="ECO:0000313" key="1">
    <source>
        <dbReference type="EMBL" id="GBO05393.1"/>
    </source>
</evidence>
<comment type="caution">
    <text evidence="1">The sequence shown here is derived from an EMBL/GenBank/DDBJ whole genome shotgun (WGS) entry which is preliminary data.</text>
</comment>
<feature type="non-terminal residue" evidence="1">
    <location>
        <position position="1"/>
    </location>
</feature>